<dbReference type="GO" id="GO:0005507">
    <property type="term" value="F:copper ion binding"/>
    <property type="evidence" value="ECO:0007669"/>
    <property type="project" value="InterPro"/>
</dbReference>
<dbReference type="InterPro" id="IPR011706">
    <property type="entry name" value="Cu-oxidase_C"/>
</dbReference>
<evidence type="ECO:0000256" key="5">
    <source>
        <dbReference type="ARBA" id="ARBA00023157"/>
    </source>
</evidence>
<dbReference type="Pfam" id="PF07731">
    <property type="entry name" value="Cu-oxidase_2"/>
    <property type="match status" value="1"/>
</dbReference>
<feature type="chain" id="PRO_5025347548" evidence="7">
    <location>
        <begin position="19"/>
        <end position="539"/>
    </location>
</feature>
<dbReference type="InterPro" id="IPR008972">
    <property type="entry name" value="Cupredoxin"/>
</dbReference>
<evidence type="ECO:0000259" key="8">
    <source>
        <dbReference type="Pfam" id="PF00394"/>
    </source>
</evidence>
<feature type="signal peptide" evidence="7">
    <location>
        <begin position="1"/>
        <end position="18"/>
    </location>
</feature>
<dbReference type="InterPro" id="IPR002355">
    <property type="entry name" value="Cu_oxidase_Cu_BS"/>
</dbReference>
<keyword evidence="6" id="KW-0325">Glycoprotein</keyword>
<dbReference type="Gene3D" id="2.60.40.420">
    <property type="entry name" value="Cupredoxins - blue copper proteins"/>
    <property type="match status" value="3"/>
</dbReference>
<evidence type="ECO:0000259" key="10">
    <source>
        <dbReference type="Pfam" id="PF07732"/>
    </source>
</evidence>
<dbReference type="GO" id="GO:0016491">
    <property type="term" value="F:oxidoreductase activity"/>
    <property type="evidence" value="ECO:0007669"/>
    <property type="project" value="UniProtKB-KW"/>
</dbReference>
<dbReference type="Pfam" id="PF00394">
    <property type="entry name" value="Cu-oxidase"/>
    <property type="match status" value="1"/>
</dbReference>
<feature type="domain" description="Plastocyanin-like" evidence="9">
    <location>
        <begin position="387"/>
        <end position="510"/>
    </location>
</feature>
<gene>
    <name evidence="11" type="ORF">BT96DRAFT_821326</name>
</gene>
<organism evidence="11 12">
    <name type="scientific">Gymnopus androsaceus JB14</name>
    <dbReference type="NCBI Taxonomy" id="1447944"/>
    <lineage>
        <taxon>Eukaryota</taxon>
        <taxon>Fungi</taxon>
        <taxon>Dikarya</taxon>
        <taxon>Basidiomycota</taxon>
        <taxon>Agaricomycotina</taxon>
        <taxon>Agaricomycetes</taxon>
        <taxon>Agaricomycetidae</taxon>
        <taxon>Agaricales</taxon>
        <taxon>Marasmiineae</taxon>
        <taxon>Omphalotaceae</taxon>
        <taxon>Gymnopus</taxon>
    </lineage>
</organism>
<protein>
    <submittedName>
        <fullName evidence="11">Laccase</fullName>
    </submittedName>
</protein>
<dbReference type="FunFam" id="2.60.40.420:FF:000045">
    <property type="entry name" value="Laccase 2"/>
    <property type="match status" value="1"/>
</dbReference>
<evidence type="ECO:0000256" key="2">
    <source>
        <dbReference type="ARBA" id="ARBA00022723"/>
    </source>
</evidence>
<evidence type="ECO:0000256" key="7">
    <source>
        <dbReference type="SAM" id="SignalP"/>
    </source>
</evidence>
<keyword evidence="12" id="KW-1185">Reference proteome</keyword>
<dbReference type="PANTHER" id="PTHR11709">
    <property type="entry name" value="MULTI-COPPER OXIDASE"/>
    <property type="match status" value="1"/>
</dbReference>
<sequence length="539" mass="59942">MLLSIAFLIFKLSCVVYGAEVVNNDRQHHKQHYGQHHEHLYISNRDIAPDGFQRSTVLAGKTPHDGEFPGPLLTGKMGERFFFNVTDILTDPTMVRSTSIHWHGLFQKTTNYADGVAFVSQCPIAPNHSFLYDFRVPDQAGTFWYHSHLSVQYGDGLRGPIVIYDDNDPHRHRYDVDDESTVITLADWYHQTSLQLLAALAPPNNDATLINGKGRYAGGPNVPLAVIQVEHGKRYRFRLIAISFDAFFGFSIDGHDLTIIEVDGINTEPHTVNFIEIYPAQRYSFVLHADQEIDNYRVRALSNSGVGAYNFTNGLNSGILRYKGAREEEPKTSQSSDVIALREGDLQPLEKPGAPGKPYPGGADVVLNFTLGFDDGTVLFSMNNVTYVSPTVPVLLQVLSGAQHAQDLLPKGSVYTLPSNKVIEINFFGGDAPSGPHPFHLHGHAFDVVRTSDSVLYNFKNPVRRDTTLVALNNQTTIRFVTDNAGPWFLHCHIDLHLDLGLAVVLAEDTRDTKKDDPVPADWKSLCPIYDSLTPAQLP</sequence>
<accession>A0A6A4HPC9</accession>
<reference evidence="11" key="1">
    <citation type="journal article" date="2019" name="Environ. Microbiol.">
        <title>Fungal ecological strategies reflected in gene transcription - a case study of two litter decomposers.</title>
        <authorList>
            <person name="Barbi F."/>
            <person name="Kohler A."/>
            <person name="Barry K."/>
            <person name="Baskaran P."/>
            <person name="Daum C."/>
            <person name="Fauchery L."/>
            <person name="Ihrmark K."/>
            <person name="Kuo A."/>
            <person name="LaButti K."/>
            <person name="Lipzen A."/>
            <person name="Morin E."/>
            <person name="Grigoriev I.V."/>
            <person name="Henrissat B."/>
            <person name="Lindahl B."/>
            <person name="Martin F."/>
        </authorList>
    </citation>
    <scope>NUCLEOTIDE SEQUENCE</scope>
    <source>
        <strain evidence="11">JB14</strain>
    </source>
</reference>
<dbReference type="InterPro" id="IPR011707">
    <property type="entry name" value="Cu-oxidase-like_N"/>
</dbReference>
<feature type="domain" description="Plastocyanin-like" evidence="10">
    <location>
        <begin position="65"/>
        <end position="167"/>
    </location>
</feature>
<dbReference type="InterPro" id="IPR001117">
    <property type="entry name" value="Cu-oxidase_2nd"/>
</dbReference>
<feature type="domain" description="Plastocyanin-like" evidence="8">
    <location>
        <begin position="179"/>
        <end position="325"/>
    </location>
</feature>
<dbReference type="PROSITE" id="PS00080">
    <property type="entry name" value="MULTICOPPER_OXIDASE2"/>
    <property type="match status" value="1"/>
</dbReference>
<dbReference type="CDD" id="cd13903">
    <property type="entry name" value="CuRO_3_Tv-LCC_like"/>
    <property type="match status" value="1"/>
</dbReference>
<dbReference type="Proteomes" id="UP000799118">
    <property type="component" value="Unassembled WGS sequence"/>
</dbReference>
<keyword evidence="5" id="KW-1015">Disulfide bond</keyword>
<proteinExistence type="inferred from homology"/>
<keyword evidence="4" id="KW-0186">Copper</keyword>
<dbReference type="AlphaFoldDB" id="A0A6A4HPC9"/>
<comment type="similarity">
    <text evidence="1">Belongs to the multicopper oxidase family.</text>
</comment>
<evidence type="ECO:0000256" key="1">
    <source>
        <dbReference type="ARBA" id="ARBA00010609"/>
    </source>
</evidence>
<dbReference type="EMBL" id="ML769476">
    <property type="protein sequence ID" value="KAE9398884.1"/>
    <property type="molecule type" value="Genomic_DNA"/>
</dbReference>
<keyword evidence="2" id="KW-0479">Metal-binding</keyword>
<evidence type="ECO:0000256" key="6">
    <source>
        <dbReference type="ARBA" id="ARBA00023180"/>
    </source>
</evidence>
<dbReference type="Pfam" id="PF07732">
    <property type="entry name" value="Cu-oxidase_3"/>
    <property type="match status" value="1"/>
</dbReference>
<dbReference type="PANTHER" id="PTHR11709:SF511">
    <property type="entry name" value="LACCASE"/>
    <property type="match status" value="1"/>
</dbReference>
<dbReference type="PROSITE" id="PS00079">
    <property type="entry name" value="MULTICOPPER_OXIDASE1"/>
    <property type="match status" value="1"/>
</dbReference>
<name>A0A6A4HPC9_9AGAR</name>
<dbReference type="SUPFAM" id="SSF49503">
    <property type="entry name" value="Cupredoxins"/>
    <property type="match status" value="3"/>
</dbReference>
<evidence type="ECO:0000313" key="12">
    <source>
        <dbReference type="Proteomes" id="UP000799118"/>
    </source>
</evidence>
<keyword evidence="7" id="KW-0732">Signal</keyword>
<dbReference type="InterPro" id="IPR045087">
    <property type="entry name" value="Cu-oxidase_fam"/>
</dbReference>
<evidence type="ECO:0000256" key="3">
    <source>
        <dbReference type="ARBA" id="ARBA00023002"/>
    </source>
</evidence>
<keyword evidence="3" id="KW-0560">Oxidoreductase</keyword>
<evidence type="ECO:0000259" key="9">
    <source>
        <dbReference type="Pfam" id="PF07731"/>
    </source>
</evidence>
<dbReference type="OrthoDB" id="2121828at2759"/>
<evidence type="ECO:0000313" key="11">
    <source>
        <dbReference type="EMBL" id="KAE9398884.1"/>
    </source>
</evidence>
<evidence type="ECO:0000256" key="4">
    <source>
        <dbReference type="ARBA" id="ARBA00023008"/>
    </source>
</evidence>
<dbReference type="InterPro" id="IPR033138">
    <property type="entry name" value="Cu_oxidase_CS"/>
</dbReference>